<name>A0AAV2HKN6_LYMST</name>
<dbReference type="SMART" id="SM00327">
    <property type="entry name" value="VWA"/>
    <property type="match status" value="1"/>
</dbReference>
<feature type="non-terminal residue" evidence="3">
    <location>
        <position position="514"/>
    </location>
</feature>
<feature type="region of interest" description="Disordered" evidence="1">
    <location>
        <begin position="38"/>
        <end position="130"/>
    </location>
</feature>
<evidence type="ECO:0000313" key="3">
    <source>
        <dbReference type="EMBL" id="CAL1534586.1"/>
    </source>
</evidence>
<organism evidence="3 4">
    <name type="scientific">Lymnaea stagnalis</name>
    <name type="common">Great pond snail</name>
    <name type="synonym">Helix stagnalis</name>
    <dbReference type="NCBI Taxonomy" id="6523"/>
    <lineage>
        <taxon>Eukaryota</taxon>
        <taxon>Metazoa</taxon>
        <taxon>Spiralia</taxon>
        <taxon>Lophotrochozoa</taxon>
        <taxon>Mollusca</taxon>
        <taxon>Gastropoda</taxon>
        <taxon>Heterobranchia</taxon>
        <taxon>Euthyneura</taxon>
        <taxon>Panpulmonata</taxon>
        <taxon>Hygrophila</taxon>
        <taxon>Lymnaeoidea</taxon>
        <taxon>Lymnaeidae</taxon>
        <taxon>Lymnaea</taxon>
    </lineage>
</organism>
<dbReference type="Pfam" id="PF00092">
    <property type="entry name" value="VWA"/>
    <property type="match status" value="2"/>
</dbReference>
<dbReference type="InterPro" id="IPR002035">
    <property type="entry name" value="VWF_A"/>
</dbReference>
<dbReference type="InterPro" id="IPR036465">
    <property type="entry name" value="vWFA_dom_sf"/>
</dbReference>
<comment type="caution">
    <text evidence="3">The sequence shown here is derived from an EMBL/GenBank/DDBJ whole genome shotgun (WGS) entry which is preliminary data.</text>
</comment>
<dbReference type="EMBL" id="CAXITT010000176">
    <property type="protein sequence ID" value="CAL1534586.1"/>
    <property type="molecule type" value="Genomic_DNA"/>
</dbReference>
<dbReference type="SUPFAM" id="SSF53300">
    <property type="entry name" value="vWA-like"/>
    <property type="match status" value="2"/>
</dbReference>
<evidence type="ECO:0000313" key="4">
    <source>
        <dbReference type="Proteomes" id="UP001497497"/>
    </source>
</evidence>
<dbReference type="InterPro" id="IPR050525">
    <property type="entry name" value="ECM_Assembly_Org"/>
</dbReference>
<feature type="domain" description="VWFA" evidence="2">
    <location>
        <begin position="137"/>
        <end position="314"/>
    </location>
</feature>
<accession>A0AAV2HKN6</accession>
<dbReference type="AlphaFoldDB" id="A0AAV2HKN6"/>
<dbReference type="PANTHER" id="PTHR24020">
    <property type="entry name" value="COLLAGEN ALPHA"/>
    <property type="match status" value="1"/>
</dbReference>
<gene>
    <name evidence="3" type="ORF">GSLYS_00008546001</name>
</gene>
<dbReference type="PANTHER" id="PTHR24020:SF87">
    <property type="entry name" value="COLLAGEN ALPHA-1(VI) CHAIN-LIKE"/>
    <property type="match status" value="1"/>
</dbReference>
<dbReference type="CDD" id="cd01472">
    <property type="entry name" value="vWA_collagen"/>
    <property type="match status" value="1"/>
</dbReference>
<dbReference type="PROSITE" id="PS50234">
    <property type="entry name" value="VWFA"/>
    <property type="match status" value="1"/>
</dbReference>
<proteinExistence type="predicted"/>
<dbReference type="PRINTS" id="PR00453">
    <property type="entry name" value="VWFADOMAIN"/>
</dbReference>
<keyword evidence="4" id="KW-1185">Reference proteome</keyword>
<dbReference type="Gene3D" id="3.40.50.410">
    <property type="entry name" value="von Willebrand factor, type A domain"/>
    <property type="match status" value="2"/>
</dbReference>
<reference evidence="3 4" key="1">
    <citation type="submission" date="2024-04" db="EMBL/GenBank/DDBJ databases">
        <authorList>
            <consortium name="Genoscope - CEA"/>
            <person name="William W."/>
        </authorList>
    </citation>
    <scope>NUCLEOTIDE SEQUENCE [LARGE SCALE GENOMIC DNA]</scope>
</reference>
<sequence length="514" mass="55118">MASSPVKQFVFQVTDFRALDNIKKSFKQSTCDVMTSTLSTTTTTTTTPSTTTPTTTTTTTPTTTSTTASTTTPTTTSTTASTTTPTTTSTTASTTTPTTTPTTASTTTPTTTSTPTTTTTPSTTTATTTTATGKPADIYFLLDASSSVWIHHFHDRVLPFVRDLVSSFHISPLHTRVGLVTFSDDVNHEFGLATHENIESLKAALQPEHVDYLTGGTNTGDAISYVVKTGFGPSEGRGGVAQIIITVTDGQSQYPAKTAEAAADARRRGVYMFAVGVGDKVDAKELSDISSDPDEDFVFHVDEFKALSSVTQLLAVKTCKAVSDEANKKPKCSKSPTNVMFLYEYLHSAASSKFILDDLVTKFTADAEVVAPHVKIGTMTQPCIGEGTSLLGLSKFQEALSSIRGRYAVGYPSLVSKLRMNVFSQVPDSEQKVVVMVVDAATQNLDLIQTEVDRLKLMNVKVIVVAVGKVDEAAVQKLASEPLKQNLIRIERYVHMIDMKLDVEAMICNDSKGE</sequence>
<evidence type="ECO:0000259" key="2">
    <source>
        <dbReference type="PROSITE" id="PS50234"/>
    </source>
</evidence>
<evidence type="ECO:0000256" key="1">
    <source>
        <dbReference type="SAM" id="MobiDB-lite"/>
    </source>
</evidence>
<dbReference type="Proteomes" id="UP001497497">
    <property type="component" value="Unassembled WGS sequence"/>
</dbReference>
<protein>
    <recommendedName>
        <fullName evidence="2">VWFA domain-containing protein</fullName>
    </recommendedName>
</protein>